<dbReference type="GO" id="GO:0030246">
    <property type="term" value="F:carbohydrate binding"/>
    <property type="evidence" value="ECO:0007669"/>
    <property type="project" value="InterPro"/>
</dbReference>
<dbReference type="InterPro" id="IPR014718">
    <property type="entry name" value="GH-type_carb-bd"/>
</dbReference>
<dbReference type="SUPFAM" id="SSF74650">
    <property type="entry name" value="Galactose mutarotase-like"/>
    <property type="match status" value="1"/>
</dbReference>
<name>A0A918G3P0_9PSEU</name>
<dbReference type="InterPro" id="IPR037480">
    <property type="entry name" value="YihR-like"/>
</dbReference>
<comment type="caution">
    <text evidence="1">The sequence shown here is derived from an EMBL/GenBank/DDBJ whole genome shotgun (WGS) entry which is preliminary data.</text>
</comment>
<dbReference type="Proteomes" id="UP000660680">
    <property type="component" value="Unassembled WGS sequence"/>
</dbReference>
<accession>A0A918G3P0</accession>
<dbReference type="CDD" id="cd09022">
    <property type="entry name" value="Aldose_epim_Ec_YihR"/>
    <property type="match status" value="1"/>
</dbReference>
<dbReference type="AlphaFoldDB" id="A0A918G3P0"/>
<dbReference type="InterPro" id="IPR011013">
    <property type="entry name" value="Gal_mutarotase_sf_dom"/>
</dbReference>
<dbReference type="RefSeq" id="WP_229786480.1">
    <property type="nucleotide sequence ID" value="NZ_BMRB01000001.1"/>
</dbReference>
<dbReference type="InterPro" id="IPR008183">
    <property type="entry name" value="Aldose_1/G6P_1-epimerase"/>
</dbReference>
<evidence type="ECO:0000313" key="1">
    <source>
        <dbReference type="EMBL" id="GGS15512.1"/>
    </source>
</evidence>
<gene>
    <name evidence="1" type="primary">galM</name>
    <name evidence="1" type="ORF">GCM10010171_04430</name>
</gene>
<sequence length="291" mass="31226">MGEQLVITRDDARAVVTTRGATLREFSVAGVGYTETFPEDATPPLGSGSVLVPWPNRVAGARWRSGELEVTEPARGNAIHGLVRHEEWTVVEHTASSVRLEVAVGERPGWPYPFRTAITYALDERGLRVTHDVVNTGTETMPFGVGTHPYPRPGKADADTCVLKLAATTHLPLDPERMVPVNGQEPIDPALAEGAELRTLRLDDAFGGCVPDADGVVRHWLRGDDGGVLVWAEPVFGWVQVFTPPEFPGADGRAVAVEPMTCPPDALNSGVDLIEIGPGDTWTGTWGISPC</sequence>
<proteinExistence type="predicted"/>
<reference evidence="1" key="1">
    <citation type="journal article" date="2014" name="Int. J. Syst. Evol. Microbiol.">
        <title>Complete genome sequence of Corynebacterium casei LMG S-19264T (=DSM 44701T), isolated from a smear-ripened cheese.</title>
        <authorList>
            <consortium name="US DOE Joint Genome Institute (JGI-PGF)"/>
            <person name="Walter F."/>
            <person name="Albersmeier A."/>
            <person name="Kalinowski J."/>
            <person name="Ruckert C."/>
        </authorList>
    </citation>
    <scope>NUCLEOTIDE SEQUENCE</scope>
    <source>
        <strain evidence="1">JCM 3276</strain>
    </source>
</reference>
<reference evidence="1" key="2">
    <citation type="submission" date="2020-09" db="EMBL/GenBank/DDBJ databases">
        <authorList>
            <person name="Sun Q."/>
            <person name="Ohkuma M."/>
        </authorList>
    </citation>
    <scope>NUCLEOTIDE SEQUENCE</scope>
    <source>
        <strain evidence="1">JCM 3276</strain>
    </source>
</reference>
<dbReference type="Pfam" id="PF01263">
    <property type="entry name" value="Aldose_epim"/>
    <property type="match status" value="1"/>
</dbReference>
<evidence type="ECO:0000313" key="2">
    <source>
        <dbReference type="Proteomes" id="UP000660680"/>
    </source>
</evidence>
<dbReference type="GO" id="GO:0016853">
    <property type="term" value="F:isomerase activity"/>
    <property type="evidence" value="ECO:0007669"/>
    <property type="project" value="InterPro"/>
</dbReference>
<dbReference type="GO" id="GO:0005975">
    <property type="term" value="P:carbohydrate metabolic process"/>
    <property type="evidence" value="ECO:0007669"/>
    <property type="project" value="InterPro"/>
</dbReference>
<dbReference type="EMBL" id="BMRB01000001">
    <property type="protein sequence ID" value="GGS15512.1"/>
    <property type="molecule type" value="Genomic_DNA"/>
</dbReference>
<dbReference type="Gene3D" id="2.70.98.10">
    <property type="match status" value="1"/>
</dbReference>
<protein>
    <submittedName>
        <fullName evidence="1">Aldose 1-epimerase</fullName>
    </submittedName>
</protein>
<organism evidence="1 2">
    <name type="scientific">Actinokineospora fastidiosa</name>
    <dbReference type="NCBI Taxonomy" id="1816"/>
    <lineage>
        <taxon>Bacteria</taxon>
        <taxon>Bacillati</taxon>
        <taxon>Actinomycetota</taxon>
        <taxon>Actinomycetes</taxon>
        <taxon>Pseudonocardiales</taxon>
        <taxon>Pseudonocardiaceae</taxon>
        <taxon>Actinokineospora</taxon>
    </lineage>
</organism>
<keyword evidence="2" id="KW-1185">Reference proteome</keyword>